<evidence type="ECO:0000256" key="1">
    <source>
        <dbReference type="ARBA" id="ARBA00004123"/>
    </source>
</evidence>
<evidence type="ECO:0000256" key="6">
    <source>
        <dbReference type="ARBA" id="ARBA00023242"/>
    </source>
</evidence>
<feature type="region of interest" description="Disordered" evidence="8">
    <location>
        <begin position="677"/>
        <end position="759"/>
    </location>
</feature>
<dbReference type="RefSeq" id="XP_016980552.1">
    <property type="nucleotide sequence ID" value="XM_017125063.1"/>
</dbReference>
<dbReference type="OrthoDB" id="207084at2759"/>
<feature type="domain" description="NFACT protein C-terminal" evidence="10">
    <location>
        <begin position="897"/>
        <end position="985"/>
    </location>
</feature>
<dbReference type="AlphaFoldDB" id="A0A6P4ER17"/>
<evidence type="ECO:0000256" key="4">
    <source>
        <dbReference type="ARBA" id="ARBA00022490"/>
    </source>
</evidence>
<dbReference type="GO" id="GO:1990116">
    <property type="term" value="P:ribosome-associated ubiquitin-dependent protein catabolic process"/>
    <property type="evidence" value="ECO:0007669"/>
    <property type="project" value="TreeGrafter"/>
</dbReference>
<dbReference type="Gene3D" id="2.30.310.10">
    <property type="entry name" value="ibrinogen binding protein from staphylococcus aureus domain"/>
    <property type="match status" value="1"/>
</dbReference>
<dbReference type="Pfam" id="PF05670">
    <property type="entry name" value="NFACT-R_1"/>
    <property type="match status" value="1"/>
</dbReference>
<dbReference type="GO" id="GO:0043023">
    <property type="term" value="F:ribosomal large subunit binding"/>
    <property type="evidence" value="ECO:0007669"/>
    <property type="project" value="TreeGrafter"/>
</dbReference>
<evidence type="ECO:0000259" key="9">
    <source>
        <dbReference type="Pfam" id="PF05670"/>
    </source>
</evidence>
<feature type="region of interest" description="Disordered" evidence="8">
    <location>
        <begin position="792"/>
        <end position="836"/>
    </location>
</feature>
<feature type="domain" description="NFACT RNA-binding" evidence="9">
    <location>
        <begin position="527"/>
        <end position="637"/>
    </location>
</feature>
<dbReference type="GO" id="GO:0000049">
    <property type="term" value="F:tRNA binding"/>
    <property type="evidence" value="ECO:0007669"/>
    <property type="project" value="TreeGrafter"/>
</dbReference>
<dbReference type="Pfam" id="PF11923">
    <property type="entry name" value="NFACT-C"/>
    <property type="match status" value="1"/>
</dbReference>
<keyword evidence="4" id="KW-0963">Cytoplasm</keyword>
<keyword evidence="6" id="KW-0539">Nucleus</keyword>
<reference evidence="13" key="2">
    <citation type="submission" date="2025-04" db="UniProtKB">
        <authorList>
            <consortium name="RefSeq"/>
        </authorList>
    </citation>
    <scope>IDENTIFICATION</scope>
</reference>
<feature type="region of interest" description="Disordered" evidence="8">
    <location>
        <begin position="217"/>
        <end position="245"/>
    </location>
</feature>
<evidence type="ECO:0000256" key="5">
    <source>
        <dbReference type="ARBA" id="ARBA00023054"/>
    </source>
</evidence>
<dbReference type="FunFam" id="2.30.310.10:FF:000001">
    <property type="entry name" value="Nuclear export mediator factor Nemf"/>
    <property type="match status" value="1"/>
</dbReference>
<accession>A0A6P4ER17</accession>
<dbReference type="InterPro" id="IPR021846">
    <property type="entry name" value="NFACT-C"/>
</dbReference>
<dbReference type="GO" id="GO:0005737">
    <property type="term" value="C:cytoplasm"/>
    <property type="evidence" value="ECO:0007669"/>
    <property type="project" value="UniProtKB-SubCell"/>
</dbReference>
<proteinExistence type="inferred from homology"/>
<dbReference type="GeneID" id="108045671"/>
<dbReference type="EnsemblMetazoa" id="XM_017125063.1">
    <property type="protein sequence ID" value="XP_016980552.1"/>
    <property type="gene ID" value="LOC108045671"/>
</dbReference>
<protein>
    <submittedName>
        <fullName evidence="13">Nuclear export mediator factor NEMF homolog</fullName>
    </submittedName>
</protein>
<evidence type="ECO:0000256" key="3">
    <source>
        <dbReference type="ARBA" id="ARBA00008318"/>
    </source>
</evidence>
<evidence type="ECO:0000313" key="12">
    <source>
        <dbReference type="Proteomes" id="UP001652680"/>
    </source>
</evidence>
<name>A0A6P4ER17_DRORH</name>
<evidence type="ECO:0000313" key="13">
    <source>
        <dbReference type="RefSeq" id="XP_016980552.1"/>
    </source>
</evidence>
<dbReference type="GO" id="GO:1990112">
    <property type="term" value="C:RQC complex"/>
    <property type="evidence" value="ECO:0007669"/>
    <property type="project" value="TreeGrafter"/>
</dbReference>
<feature type="compositionally biased region" description="Basic residues" evidence="8">
    <location>
        <begin position="817"/>
        <end position="828"/>
    </location>
</feature>
<dbReference type="CTD" id="43018"/>
<feature type="compositionally biased region" description="Polar residues" evidence="8">
    <location>
        <begin position="702"/>
        <end position="722"/>
    </location>
</feature>
<organism evidence="13">
    <name type="scientific">Drosophila rhopaloa</name>
    <name type="common">Fruit fly</name>
    <dbReference type="NCBI Taxonomy" id="1041015"/>
    <lineage>
        <taxon>Eukaryota</taxon>
        <taxon>Metazoa</taxon>
        <taxon>Ecdysozoa</taxon>
        <taxon>Arthropoda</taxon>
        <taxon>Hexapoda</taxon>
        <taxon>Insecta</taxon>
        <taxon>Pterygota</taxon>
        <taxon>Neoptera</taxon>
        <taxon>Endopterygota</taxon>
        <taxon>Diptera</taxon>
        <taxon>Brachycera</taxon>
        <taxon>Muscomorpha</taxon>
        <taxon>Ephydroidea</taxon>
        <taxon>Drosophilidae</taxon>
        <taxon>Drosophila</taxon>
        <taxon>Sophophora</taxon>
    </lineage>
</organism>
<feature type="compositionally biased region" description="Basic and acidic residues" evidence="8">
    <location>
        <begin position="217"/>
        <end position="231"/>
    </location>
</feature>
<keyword evidence="12" id="KW-1185">Reference proteome</keyword>
<dbReference type="InterPro" id="IPR008532">
    <property type="entry name" value="NFACT_RNA-bd"/>
</dbReference>
<comment type="similarity">
    <text evidence="3">Belongs to the NEMF family.</text>
</comment>
<dbReference type="InterPro" id="IPR051608">
    <property type="entry name" value="RQC_Subunit_NEMF"/>
</dbReference>
<sequence length="995" mass="112791">MKTRFNTFDIICGVAELQKLVGWRVNQIYDVDNKTYLFRMQGTGAVEKVTLLIESGTRFHTTRFEWPKNMAPSGFSMKLRKHLKNKRLEKIQQLGGDRIVDFQFGTGDAAYHVILELYDRGNVILTDYELTTLYILRPHTEGENLRFAMREKYPVERAKQATEELQPDVLDKLVENAKNGDYLRQILTPNLDCGPAVIEHILLSHGLDNCVIKKEGAEETPEAENKPEKGGKKQRKKQQNKTEHKPFDMVNDLPILKKAVKCAHDLIVEGNTGKTKGYIIQVKEEKPTENGKVEFFFRNIEFHPYLFAQFNNFEKATFESFMEAVDEFYSTQESQKIDMKTLHQEREALKKLSNVKNDHAKRLEELTKVQDVDRKKAELITSNQSLVDNAIRAVQSAIASQLSWPDIHELVKEAQANGDAVAGSIKQLKLETNHISLMLSDPYDNYEDEDLKTPEVTVVDVDLALSAWANARRYYDMKRSAAQKEKKTVDASQKALKSAERKTQQTLKEVRTISNIVKARKVFWFEKFYWFISSENYLVIGGRDAQQNELIVKRYMRPKDIYVHAEIQGASSVIIQNPTGEDIPPKTLLEAGSMAISYSVAWDAKVVTNSYWVTSDQVSKTAPTGEYLATGSFMIRGKKNFLPSCHLTMGLSLLFKLEDSFIERHLGERKVRSLDDDHIDQDVKETEVEHDLLSEPSDDTETNPTANLSEHSSNTEITSFPNTEVKIEHDTGRITVRSNSLNPNKEEAEENDDVVQSLPSKTVDEETTIILAGPSRIKQVSAKKTKVEKARAAKQEAAKQEVAPVDTEPKNPSQIKRGQKGKLKKMKQKYKDQDDEEREIRMMILKSSGKEKPQVNTDKVVEKSVAIKEFVKPEKSSVPKNPVELDDTEEVPVGGDVDVLNSLTGQPLEGDELLFAIPVVAPYQALQNYKFKVKLTPGTGKRGKAAKLALNIFAKEKSCSTREKDLLKSIKEESLARNIPGKVKLSAPQLQKYHK</sequence>
<dbReference type="GO" id="GO:0072344">
    <property type="term" value="P:rescue of stalled ribosome"/>
    <property type="evidence" value="ECO:0007669"/>
    <property type="project" value="TreeGrafter"/>
</dbReference>
<dbReference type="Pfam" id="PF05833">
    <property type="entry name" value="NFACT_N"/>
    <property type="match status" value="1"/>
</dbReference>
<reference evidence="12" key="1">
    <citation type="journal article" date="2021" name="Elife">
        <title>Highly contiguous assemblies of 101 drosophilid genomes.</title>
        <authorList>
            <person name="Kim B.Y."/>
            <person name="Wang J.R."/>
            <person name="Miller D.E."/>
            <person name="Barmina O."/>
            <person name="Delaney E."/>
            <person name="Thompson A."/>
            <person name="Comeault A.A."/>
            <person name="Peede D."/>
            <person name="D'Agostino E.R."/>
            <person name="Pelaez J."/>
            <person name="Aguilar J.M."/>
            <person name="Haji D."/>
            <person name="Matsunaga T."/>
            <person name="Armstrong E.E."/>
            <person name="Zych M."/>
            <person name="Ogawa Y."/>
            <person name="Stamenkovic-Radak M."/>
            <person name="Jelic M."/>
            <person name="Veselinovic M.S."/>
            <person name="Tanaskovic M."/>
            <person name="Eric P."/>
            <person name="Gao J.J."/>
            <person name="Katoh T.K."/>
            <person name="Toda M.J."/>
            <person name="Watabe H."/>
            <person name="Watada M."/>
            <person name="Davis J.S."/>
            <person name="Moyle L.C."/>
            <person name="Manoli G."/>
            <person name="Bertolini E."/>
            <person name="Kostal V."/>
            <person name="Hawley R.S."/>
            <person name="Takahashi A."/>
            <person name="Jones C.D."/>
            <person name="Price D.K."/>
            <person name="Whiteman N."/>
            <person name="Kopp A."/>
            <person name="Matute D.R."/>
            <person name="Petrov D.A."/>
        </authorList>
    </citation>
    <scope>NUCLEOTIDE SEQUENCE [LARGE SCALE GENOMIC DNA]</scope>
</reference>
<evidence type="ECO:0000313" key="11">
    <source>
        <dbReference type="EnsemblMetazoa" id="XP_016980552.1"/>
    </source>
</evidence>
<gene>
    <name evidence="13" type="primary">LOC108045671</name>
    <name evidence="11" type="synonym">108045671</name>
</gene>
<comment type="subcellular location">
    <subcellularLocation>
        <location evidence="2">Cytoplasm</location>
    </subcellularLocation>
    <subcellularLocation>
        <location evidence="1">Nucleus</location>
    </subcellularLocation>
</comment>
<dbReference type="PANTHER" id="PTHR15239">
    <property type="entry name" value="NUCLEAR EXPORT MEDIATOR FACTOR NEMF"/>
    <property type="match status" value="1"/>
</dbReference>
<evidence type="ECO:0000256" key="2">
    <source>
        <dbReference type="ARBA" id="ARBA00004496"/>
    </source>
</evidence>
<dbReference type="PANTHER" id="PTHR15239:SF6">
    <property type="entry name" value="RIBOSOME QUALITY CONTROL COMPLEX SUBUNIT NEMF"/>
    <property type="match status" value="1"/>
</dbReference>
<feature type="coiled-coil region" evidence="7">
    <location>
        <begin position="482"/>
        <end position="509"/>
    </location>
</feature>
<feature type="compositionally biased region" description="Basic and acidic residues" evidence="8">
    <location>
        <begin position="677"/>
        <end position="693"/>
    </location>
</feature>
<reference evidence="11" key="3">
    <citation type="submission" date="2025-05" db="UniProtKB">
        <authorList>
            <consortium name="EnsemblMetazoa"/>
        </authorList>
    </citation>
    <scope>IDENTIFICATION</scope>
</reference>
<dbReference type="OMA" id="MFLEFFA"/>
<dbReference type="GO" id="GO:0005634">
    <property type="term" value="C:nucleus"/>
    <property type="evidence" value="ECO:0007669"/>
    <property type="project" value="UniProtKB-SubCell"/>
</dbReference>
<evidence type="ECO:0000256" key="8">
    <source>
        <dbReference type="SAM" id="MobiDB-lite"/>
    </source>
</evidence>
<keyword evidence="5 7" id="KW-0175">Coiled coil</keyword>
<evidence type="ECO:0000259" key="10">
    <source>
        <dbReference type="Pfam" id="PF11923"/>
    </source>
</evidence>
<evidence type="ECO:0000256" key="7">
    <source>
        <dbReference type="SAM" id="Coils"/>
    </source>
</evidence>
<dbReference type="Proteomes" id="UP001652680">
    <property type="component" value="Unassembled WGS sequence"/>
</dbReference>